<evidence type="ECO:0000313" key="2">
    <source>
        <dbReference type="Proteomes" id="UP001497535"/>
    </source>
</evidence>
<evidence type="ECO:0000313" key="1">
    <source>
        <dbReference type="EMBL" id="CAK5107103.1"/>
    </source>
</evidence>
<dbReference type="EMBL" id="CAVMJV010000123">
    <property type="protein sequence ID" value="CAK5107103.1"/>
    <property type="molecule type" value="Genomic_DNA"/>
</dbReference>
<accession>A0ACB1AV92</accession>
<dbReference type="Proteomes" id="UP001497535">
    <property type="component" value="Unassembled WGS sequence"/>
</dbReference>
<proteinExistence type="predicted"/>
<sequence length="52" mass="6150">MFEFTDTSYDHVETQKNLSSFEEIGKNKQNGCISDELLFEKEILCVELKFDR</sequence>
<name>A0ACB1AV92_MELEN</name>
<comment type="caution">
    <text evidence="1">The sequence shown here is derived from an EMBL/GenBank/DDBJ whole genome shotgun (WGS) entry which is preliminary data.</text>
</comment>
<reference evidence="1" key="1">
    <citation type="submission" date="2023-11" db="EMBL/GenBank/DDBJ databases">
        <authorList>
            <person name="Poullet M."/>
        </authorList>
    </citation>
    <scope>NUCLEOTIDE SEQUENCE</scope>
    <source>
        <strain evidence="1">E1834</strain>
    </source>
</reference>
<gene>
    <name evidence="1" type="ORF">MENTE1834_LOCUS43618</name>
</gene>
<protein>
    <submittedName>
        <fullName evidence="1">Uncharacterized protein</fullName>
    </submittedName>
</protein>
<keyword evidence="2" id="KW-1185">Reference proteome</keyword>
<organism evidence="1 2">
    <name type="scientific">Meloidogyne enterolobii</name>
    <name type="common">Root-knot nematode worm</name>
    <name type="synonym">Meloidogyne mayaguensis</name>
    <dbReference type="NCBI Taxonomy" id="390850"/>
    <lineage>
        <taxon>Eukaryota</taxon>
        <taxon>Metazoa</taxon>
        <taxon>Ecdysozoa</taxon>
        <taxon>Nematoda</taxon>
        <taxon>Chromadorea</taxon>
        <taxon>Rhabditida</taxon>
        <taxon>Tylenchina</taxon>
        <taxon>Tylenchomorpha</taxon>
        <taxon>Tylenchoidea</taxon>
        <taxon>Meloidogynidae</taxon>
        <taxon>Meloidogyninae</taxon>
        <taxon>Meloidogyne</taxon>
    </lineage>
</organism>